<sequence length="289" mass="33462">MADFPRFKKLHYYLIPLVAMVVWWGMLIALLACWAAQGKPVYAFMTTDYQDPVFLSDIAATNLNPLFISCVGFQLIFFVGTLVTEYVLRKKRKLQPYVSKKQPRFAFVSIVMAVIGQLAILMVSIFKTSTHRTVHLSMLGVFIFFTFWACFFNILITYAFGNFPQRLHPNHERVVFGRHRWLNVYMVSFFAKLVWLVLAVVFVVSFGANSNRSTSAVFEWIICFWYGFLLIFWSMDLFPSAVKHYRVHHSEKFDDEFIDNHQNPPSAMSNDESTDGDQESPAKDHNPSS</sequence>
<accession>A0A1A0H9P2</accession>
<feature type="compositionally biased region" description="Basic and acidic residues" evidence="5">
    <location>
        <begin position="280"/>
        <end position="289"/>
    </location>
</feature>
<evidence type="ECO:0000256" key="6">
    <source>
        <dbReference type="SAM" id="Phobius"/>
    </source>
</evidence>
<evidence type="ECO:0000256" key="4">
    <source>
        <dbReference type="ARBA" id="ARBA00023136"/>
    </source>
</evidence>
<gene>
    <name evidence="8" type="ORF">METBIDRAFT_78998</name>
</gene>
<dbReference type="PROSITE" id="PS51257">
    <property type="entry name" value="PROKAR_LIPOPROTEIN"/>
    <property type="match status" value="1"/>
</dbReference>
<keyword evidence="3 6" id="KW-1133">Transmembrane helix</keyword>
<dbReference type="PANTHER" id="PTHR21324:SF2">
    <property type="entry name" value="EG:22E5.9 PROTEIN"/>
    <property type="match status" value="1"/>
</dbReference>
<dbReference type="STRING" id="869754.A0A1A0H9P2"/>
<keyword evidence="2 6" id="KW-0812">Transmembrane</keyword>
<dbReference type="RefSeq" id="XP_018711232.1">
    <property type="nucleotide sequence ID" value="XM_018858982.1"/>
</dbReference>
<reference evidence="8 9" key="1">
    <citation type="submission" date="2016-05" db="EMBL/GenBank/DDBJ databases">
        <title>Comparative genomics of biotechnologically important yeasts.</title>
        <authorList>
            <consortium name="DOE Joint Genome Institute"/>
            <person name="Riley R."/>
            <person name="Haridas S."/>
            <person name="Wolfe K.H."/>
            <person name="Lopes M.R."/>
            <person name="Hittinger C.T."/>
            <person name="Goker M."/>
            <person name="Salamov A."/>
            <person name="Wisecaver J."/>
            <person name="Long T.M."/>
            <person name="Aerts A.L."/>
            <person name="Barry K."/>
            <person name="Choi C."/>
            <person name="Clum A."/>
            <person name="Coughlan A.Y."/>
            <person name="Deshpande S."/>
            <person name="Douglass A.P."/>
            <person name="Hanson S.J."/>
            <person name="Klenk H.-P."/>
            <person name="LaButti K."/>
            <person name="Lapidus A."/>
            <person name="Lindquist E."/>
            <person name="Lipzen A."/>
            <person name="Meier-kolthoff J.P."/>
            <person name="Ohm R.A."/>
            <person name="Otillar R.P."/>
            <person name="Pangilinan J."/>
            <person name="Peng Y."/>
            <person name="Rokas A."/>
            <person name="Rosa C.A."/>
            <person name="Scheuner C."/>
            <person name="Sibirny A.A."/>
            <person name="Slot J.C."/>
            <person name="Stielow J.B."/>
            <person name="Sun H."/>
            <person name="Kurtzman C.P."/>
            <person name="Blackwell M."/>
            <person name="Grigoriev I.V."/>
            <person name="Jeffries T.W."/>
        </authorList>
    </citation>
    <scope>NUCLEOTIDE SEQUENCE [LARGE SCALE GENOMIC DNA]</scope>
    <source>
        <strain evidence="8 9">NRRL YB-4993</strain>
    </source>
</reference>
<organism evidence="8 9">
    <name type="scientific">Metschnikowia bicuspidata var. bicuspidata NRRL YB-4993</name>
    <dbReference type="NCBI Taxonomy" id="869754"/>
    <lineage>
        <taxon>Eukaryota</taxon>
        <taxon>Fungi</taxon>
        <taxon>Dikarya</taxon>
        <taxon>Ascomycota</taxon>
        <taxon>Saccharomycotina</taxon>
        <taxon>Pichiomycetes</taxon>
        <taxon>Metschnikowiaceae</taxon>
        <taxon>Metschnikowia</taxon>
    </lineage>
</organism>
<comment type="subcellular location">
    <subcellularLocation>
        <location evidence="1">Endomembrane system</location>
        <topology evidence="1">Multi-pass membrane protein</topology>
    </subcellularLocation>
</comment>
<evidence type="ECO:0000256" key="2">
    <source>
        <dbReference type="ARBA" id="ARBA00022692"/>
    </source>
</evidence>
<dbReference type="OrthoDB" id="10032492at2759"/>
<evidence type="ECO:0000313" key="8">
    <source>
        <dbReference type="EMBL" id="OBA20710.1"/>
    </source>
</evidence>
<dbReference type="AlphaFoldDB" id="A0A1A0H9P2"/>
<protein>
    <recommendedName>
        <fullName evidence="7">CWH43-like N-terminal domain-containing protein</fullName>
    </recommendedName>
</protein>
<feature type="transmembrane region" description="Helical" evidence="6">
    <location>
        <begin position="217"/>
        <end position="238"/>
    </location>
</feature>
<dbReference type="InterPro" id="IPR050911">
    <property type="entry name" value="DRAM/TMEM150_Autophagy_Mod"/>
</dbReference>
<dbReference type="GO" id="GO:0005886">
    <property type="term" value="C:plasma membrane"/>
    <property type="evidence" value="ECO:0007669"/>
    <property type="project" value="TreeGrafter"/>
</dbReference>
<evidence type="ECO:0000313" key="9">
    <source>
        <dbReference type="Proteomes" id="UP000092555"/>
    </source>
</evidence>
<evidence type="ECO:0000256" key="1">
    <source>
        <dbReference type="ARBA" id="ARBA00004127"/>
    </source>
</evidence>
<dbReference type="PANTHER" id="PTHR21324">
    <property type="entry name" value="FASTING-INDUCIBLE INTEGRAL MEMBRANE PROTEIN TM6P1-RELATED"/>
    <property type="match status" value="1"/>
</dbReference>
<dbReference type="GO" id="GO:0012505">
    <property type="term" value="C:endomembrane system"/>
    <property type="evidence" value="ECO:0007669"/>
    <property type="project" value="UniProtKB-SubCell"/>
</dbReference>
<keyword evidence="4 6" id="KW-0472">Membrane</keyword>
<evidence type="ECO:0000259" key="7">
    <source>
        <dbReference type="Pfam" id="PF10277"/>
    </source>
</evidence>
<feature type="domain" description="CWH43-like N-terminal" evidence="7">
    <location>
        <begin position="12"/>
        <end position="239"/>
    </location>
</feature>
<feature type="transmembrane region" description="Helical" evidence="6">
    <location>
        <begin position="138"/>
        <end position="161"/>
    </location>
</feature>
<dbReference type="EMBL" id="LXTC01000004">
    <property type="protein sequence ID" value="OBA20710.1"/>
    <property type="molecule type" value="Genomic_DNA"/>
</dbReference>
<evidence type="ECO:0000256" key="3">
    <source>
        <dbReference type="ARBA" id="ARBA00022989"/>
    </source>
</evidence>
<dbReference type="Proteomes" id="UP000092555">
    <property type="component" value="Unassembled WGS sequence"/>
</dbReference>
<name>A0A1A0H9P2_9ASCO</name>
<feature type="compositionally biased region" description="Polar residues" evidence="5">
    <location>
        <begin position="260"/>
        <end position="271"/>
    </location>
</feature>
<dbReference type="GeneID" id="30031958"/>
<comment type="caution">
    <text evidence="8">The sequence shown here is derived from an EMBL/GenBank/DDBJ whole genome shotgun (WGS) entry which is preliminary data.</text>
</comment>
<evidence type="ECO:0000256" key="5">
    <source>
        <dbReference type="SAM" id="MobiDB-lite"/>
    </source>
</evidence>
<feature type="transmembrane region" description="Helical" evidence="6">
    <location>
        <begin position="105"/>
        <end position="126"/>
    </location>
</feature>
<dbReference type="Pfam" id="PF10277">
    <property type="entry name" value="Frag1"/>
    <property type="match status" value="1"/>
</dbReference>
<feature type="region of interest" description="Disordered" evidence="5">
    <location>
        <begin position="258"/>
        <end position="289"/>
    </location>
</feature>
<feature type="transmembrane region" description="Helical" evidence="6">
    <location>
        <begin position="66"/>
        <end position="84"/>
    </location>
</feature>
<feature type="transmembrane region" description="Helical" evidence="6">
    <location>
        <begin position="12"/>
        <end position="37"/>
    </location>
</feature>
<feature type="transmembrane region" description="Helical" evidence="6">
    <location>
        <begin position="182"/>
        <end position="205"/>
    </location>
</feature>
<keyword evidence="9" id="KW-1185">Reference proteome</keyword>
<dbReference type="InterPro" id="IPR019402">
    <property type="entry name" value="CWH43_N"/>
</dbReference>
<proteinExistence type="predicted"/>